<dbReference type="Gene3D" id="3.30.300.30">
    <property type="match status" value="1"/>
</dbReference>
<evidence type="ECO:0000256" key="1">
    <source>
        <dbReference type="ARBA" id="ARBA00006432"/>
    </source>
</evidence>
<dbReference type="InterPro" id="IPR025110">
    <property type="entry name" value="AMP-bd_C"/>
</dbReference>
<evidence type="ECO:0000313" key="5">
    <source>
        <dbReference type="Proteomes" id="UP001358417"/>
    </source>
</evidence>
<reference evidence="4 5" key="1">
    <citation type="submission" date="2023-08" db="EMBL/GenBank/DDBJ databases">
        <title>Black Yeasts Isolated from many extreme environments.</title>
        <authorList>
            <person name="Coleine C."/>
            <person name="Stajich J.E."/>
            <person name="Selbmann L."/>
        </authorList>
    </citation>
    <scope>NUCLEOTIDE SEQUENCE [LARGE SCALE GENOMIC DNA]</scope>
    <source>
        <strain evidence="4 5">CCFEE 5792</strain>
    </source>
</reference>
<dbReference type="Pfam" id="PF00501">
    <property type="entry name" value="AMP-binding"/>
    <property type="match status" value="1"/>
</dbReference>
<keyword evidence="5" id="KW-1185">Reference proteome</keyword>
<dbReference type="PANTHER" id="PTHR43201:SF8">
    <property type="entry name" value="ACYL-COA SYNTHETASE FAMILY MEMBER 3"/>
    <property type="match status" value="1"/>
</dbReference>
<accession>A0AAV9NIQ0</accession>
<dbReference type="InterPro" id="IPR042099">
    <property type="entry name" value="ANL_N_sf"/>
</dbReference>
<dbReference type="InterPro" id="IPR045851">
    <property type="entry name" value="AMP-bd_C_sf"/>
</dbReference>
<sequence>MTEQRKEIIDPETFDRCDFLPCHEGPNVLPHDLLFHSLYDLALRQNTIIIKDKNTGLCASHQQFIGDILALRSKLRAELDPSTLTDLQHEREICLLICAEGYEFAVSFFAVQALGGIAVPCSPHITLKEVNHNADTVRAKAIITSIKSLQLAQDLEEQFKSRTKSFKVVCSTPVLISPLLDLSSVTINSGRTPDQNKPALVIFTSGSTGPPKGVAIRRYNLYALARYFVNNLKINQETTIVQFLPTHHATGLLFNTLPALIGGGCVEFSQGGFDAAKVWERFREGGLPSFSALPTVYVRLLRYWETVLSKLPQGQSESYRVAVSTIGSFHSSTSALSREVGVRWRELTGKAITERYGGSEVGGVYSNVVGELVVPGSVGKKIRMTESKLSGGDHGEILARSPFVFMKYMYDPEATRRAFDQDGFYLTGDIARQEGDLYFIEGRSAVDIIKSGGYKISALDIEEEIRSHPQVSEVAVVGVDDDEFGQRIAAAVVLHASAENLTLTELRKWLGTRLSNYKLPTMLRVVPELPKTPTFKVRKLLIKKDLFEIAHPDIQMWSGSKRKAARL</sequence>
<name>A0AAV9NIQ0_9EURO</name>
<dbReference type="GeneID" id="89980927"/>
<dbReference type="InterPro" id="IPR020845">
    <property type="entry name" value="AMP-binding_CS"/>
</dbReference>
<evidence type="ECO:0000259" key="3">
    <source>
        <dbReference type="Pfam" id="PF13193"/>
    </source>
</evidence>
<comment type="similarity">
    <text evidence="1">Belongs to the ATP-dependent AMP-binding enzyme family.</text>
</comment>
<evidence type="ECO:0008006" key="6">
    <source>
        <dbReference type="Google" id="ProtNLM"/>
    </source>
</evidence>
<dbReference type="RefSeq" id="XP_064708202.1">
    <property type="nucleotide sequence ID" value="XM_064856302.1"/>
</dbReference>
<dbReference type="Pfam" id="PF13193">
    <property type="entry name" value="AMP-binding_C"/>
    <property type="match status" value="1"/>
</dbReference>
<evidence type="ECO:0000313" key="4">
    <source>
        <dbReference type="EMBL" id="KAK5056232.1"/>
    </source>
</evidence>
<organism evidence="4 5">
    <name type="scientific">Exophiala bonariae</name>
    <dbReference type="NCBI Taxonomy" id="1690606"/>
    <lineage>
        <taxon>Eukaryota</taxon>
        <taxon>Fungi</taxon>
        <taxon>Dikarya</taxon>
        <taxon>Ascomycota</taxon>
        <taxon>Pezizomycotina</taxon>
        <taxon>Eurotiomycetes</taxon>
        <taxon>Chaetothyriomycetidae</taxon>
        <taxon>Chaetothyriales</taxon>
        <taxon>Herpotrichiellaceae</taxon>
        <taxon>Exophiala</taxon>
    </lineage>
</organism>
<dbReference type="InterPro" id="IPR000873">
    <property type="entry name" value="AMP-dep_synth/lig_dom"/>
</dbReference>
<dbReference type="GO" id="GO:0031956">
    <property type="term" value="F:medium-chain fatty acid-CoA ligase activity"/>
    <property type="evidence" value="ECO:0007669"/>
    <property type="project" value="TreeGrafter"/>
</dbReference>
<protein>
    <recommendedName>
        <fullName evidence="6">AMP-dependent synthetase/ligase domain-containing protein</fullName>
    </recommendedName>
</protein>
<dbReference type="AlphaFoldDB" id="A0AAV9NIQ0"/>
<proteinExistence type="inferred from homology"/>
<dbReference type="PANTHER" id="PTHR43201">
    <property type="entry name" value="ACYL-COA SYNTHETASE"/>
    <property type="match status" value="1"/>
</dbReference>
<dbReference type="Proteomes" id="UP001358417">
    <property type="component" value="Unassembled WGS sequence"/>
</dbReference>
<feature type="domain" description="AMP-dependent synthetase/ligase" evidence="2">
    <location>
        <begin position="94"/>
        <end position="408"/>
    </location>
</feature>
<dbReference type="SUPFAM" id="SSF56801">
    <property type="entry name" value="Acetyl-CoA synthetase-like"/>
    <property type="match status" value="1"/>
</dbReference>
<dbReference type="PROSITE" id="PS00455">
    <property type="entry name" value="AMP_BINDING"/>
    <property type="match status" value="1"/>
</dbReference>
<gene>
    <name evidence="4" type="ORF">LTR84_012785</name>
</gene>
<comment type="caution">
    <text evidence="4">The sequence shown here is derived from an EMBL/GenBank/DDBJ whole genome shotgun (WGS) entry which is preliminary data.</text>
</comment>
<feature type="domain" description="AMP-binding enzyme C-terminal" evidence="3">
    <location>
        <begin position="461"/>
        <end position="536"/>
    </location>
</feature>
<dbReference type="EMBL" id="JAVRRD010000008">
    <property type="protein sequence ID" value="KAK5056232.1"/>
    <property type="molecule type" value="Genomic_DNA"/>
</dbReference>
<evidence type="ECO:0000259" key="2">
    <source>
        <dbReference type="Pfam" id="PF00501"/>
    </source>
</evidence>
<dbReference type="Gene3D" id="3.40.50.12780">
    <property type="entry name" value="N-terminal domain of ligase-like"/>
    <property type="match status" value="1"/>
</dbReference>
<dbReference type="GO" id="GO:0006631">
    <property type="term" value="P:fatty acid metabolic process"/>
    <property type="evidence" value="ECO:0007669"/>
    <property type="project" value="TreeGrafter"/>
</dbReference>